<comment type="caution">
    <text evidence="5">The sequence shown here is derived from an EMBL/GenBank/DDBJ whole genome shotgun (WGS) entry which is preliminary data.</text>
</comment>
<feature type="region of interest" description="Disordered" evidence="3">
    <location>
        <begin position="104"/>
        <end position="231"/>
    </location>
</feature>
<dbReference type="SUPFAM" id="SSF56219">
    <property type="entry name" value="DNase I-like"/>
    <property type="match status" value="1"/>
</dbReference>
<keyword evidence="2" id="KW-0175">Coiled coil</keyword>
<feature type="compositionally biased region" description="Polar residues" evidence="3">
    <location>
        <begin position="517"/>
        <end position="530"/>
    </location>
</feature>
<dbReference type="OrthoDB" id="7617371at2759"/>
<dbReference type="PANTHER" id="PTHR33273">
    <property type="entry name" value="DOMAIN-CONTAINING PROTEIN, PUTATIVE-RELATED"/>
    <property type="match status" value="1"/>
</dbReference>
<feature type="non-terminal residue" evidence="5">
    <location>
        <position position="846"/>
    </location>
</feature>
<feature type="coiled-coil region" evidence="2">
    <location>
        <begin position="67"/>
        <end position="101"/>
    </location>
</feature>
<feature type="compositionally biased region" description="Basic and acidic residues" evidence="3">
    <location>
        <begin position="125"/>
        <end position="134"/>
    </location>
</feature>
<dbReference type="AlphaFoldDB" id="A0A0J7K384"/>
<proteinExistence type="predicted"/>
<dbReference type="GO" id="GO:0003676">
    <property type="term" value="F:nucleic acid binding"/>
    <property type="evidence" value="ECO:0007669"/>
    <property type="project" value="InterPro"/>
</dbReference>
<reference evidence="5 6" key="1">
    <citation type="submission" date="2015-04" db="EMBL/GenBank/DDBJ databases">
        <title>Lasius niger genome sequencing.</title>
        <authorList>
            <person name="Konorov E.A."/>
            <person name="Nikitin M.A."/>
            <person name="Kirill M.V."/>
            <person name="Chang P."/>
        </authorList>
    </citation>
    <scope>NUCLEOTIDE SEQUENCE [LARGE SCALE GENOMIC DNA]</scope>
    <source>
        <tissue evidence="5">Whole</tissue>
    </source>
</reference>
<evidence type="ECO:0000313" key="6">
    <source>
        <dbReference type="Proteomes" id="UP000036403"/>
    </source>
</evidence>
<evidence type="ECO:0000256" key="3">
    <source>
        <dbReference type="SAM" id="MobiDB-lite"/>
    </source>
</evidence>
<dbReference type="GO" id="GO:0016740">
    <property type="term" value="F:transferase activity"/>
    <property type="evidence" value="ECO:0007669"/>
    <property type="project" value="UniProtKB-KW"/>
</dbReference>
<sequence length="846" mass="95280">MSPPPISSVSTNGLPQMPQGNQHGVPNPGQFHYQGQIPPGPPLFLHQAIPQQQLVMQPFVNDMAKAIKTLQDENATMKVILNELKAQNASLLGENKKLRIQREEYLSNSENSSAEDTSADEDSDSTVHEVDHSMNVDNTPELPFTEVTRKRGKRTASNISGQTAAQKVAKLTKPPQKPSGYDFGASNLQGNTTASTAPLKNDNITQNKNVTNKQNVTNTNTKKTNSLPKKSGNLRNFPNIIAYNVSHKELVPVFKTRLGHSNFAFKQLGVSKSLIISYDKPSFKKIKEVLDGRKINYFHQTPNDEKSKLILLKNVSRTFDKDDVVAALEETFRSKDFSNVSKFVPPTRYTNSKPNRYKNTHIWQIQVAPGIDVSGVMKADFLLGIQEYVKFEFYNSTDIPQCKRCQRYGHITRNCMMTQRCLRCGGNHDKDGCKLPVKAIDPVTKTQTEESLPTCCNCGQKGHPANYRCEAYKKIVRKAKENKAKLEAERREKSQAFNNYTRKEVSYADMVRPKVPTRTQPAPVTNSRLSKANPPPKPQLSPVDTTFYQEIVGAMKLVKTLRPTLEQVQDPEERKAIILFHLLNTNNGYVVLVTETRLHPKIADINIENYALVRNDRNMFHNGRRVAGGGTAIYVKDRLRFDILNLPAFNSIEASGINLKLQDDSSINIFAVYYTPRIRSIIDTNDLTTLATISGNTPFLAGGDYNSKHITWHNPQNCSNGQHIRGWLDNHFETEIFAPREATRGDNVIDFFIGSTSLLTSVTPPQVVTGLSDHEGVILTIRDLNPLTGIPRQILDFKHTNWRVFNRTLDRKLQELLIPEYINLSFDEINNFAEQLQAILVETRGR</sequence>
<feature type="region of interest" description="Disordered" evidence="3">
    <location>
        <begin position="1"/>
        <end position="39"/>
    </location>
</feature>
<dbReference type="Pfam" id="PF14529">
    <property type="entry name" value="Exo_endo_phos_2"/>
    <property type="match status" value="1"/>
</dbReference>
<organism evidence="5 6">
    <name type="scientific">Lasius niger</name>
    <name type="common">Black garden ant</name>
    <dbReference type="NCBI Taxonomy" id="67767"/>
    <lineage>
        <taxon>Eukaryota</taxon>
        <taxon>Metazoa</taxon>
        <taxon>Ecdysozoa</taxon>
        <taxon>Arthropoda</taxon>
        <taxon>Hexapoda</taxon>
        <taxon>Insecta</taxon>
        <taxon>Pterygota</taxon>
        <taxon>Neoptera</taxon>
        <taxon>Endopterygota</taxon>
        <taxon>Hymenoptera</taxon>
        <taxon>Apocrita</taxon>
        <taxon>Aculeata</taxon>
        <taxon>Formicoidea</taxon>
        <taxon>Formicidae</taxon>
        <taxon>Formicinae</taxon>
        <taxon>Lasius</taxon>
        <taxon>Lasius</taxon>
    </lineage>
</organism>
<feature type="compositionally biased region" description="Low complexity" evidence="3">
    <location>
        <begin position="205"/>
        <end position="225"/>
    </location>
</feature>
<keyword evidence="5" id="KW-0808">Transferase</keyword>
<keyword evidence="6" id="KW-1185">Reference proteome</keyword>
<feature type="compositionally biased region" description="Polar residues" evidence="3">
    <location>
        <begin position="7"/>
        <end position="24"/>
    </location>
</feature>
<dbReference type="GO" id="GO:0008270">
    <property type="term" value="F:zinc ion binding"/>
    <property type="evidence" value="ECO:0007669"/>
    <property type="project" value="UniProtKB-KW"/>
</dbReference>
<dbReference type="EMBL" id="LBMM01015213">
    <property type="protein sequence ID" value="KMQ84888.1"/>
    <property type="molecule type" value="Genomic_DNA"/>
</dbReference>
<dbReference type="PANTHER" id="PTHR33273:SF2">
    <property type="entry name" value="ENDONUCLEASE_EXONUCLEASE_PHOSPHATASE DOMAIN-CONTAINING PROTEIN"/>
    <property type="match status" value="1"/>
</dbReference>
<evidence type="ECO:0000256" key="1">
    <source>
        <dbReference type="PROSITE-ProRule" id="PRU00047"/>
    </source>
</evidence>
<keyword evidence="1" id="KW-0862">Zinc</keyword>
<dbReference type="PROSITE" id="PS50158">
    <property type="entry name" value="ZF_CCHC"/>
    <property type="match status" value="1"/>
</dbReference>
<evidence type="ECO:0000259" key="4">
    <source>
        <dbReference type="PROSITE" id="PS50158"/>
    </source>
</evidence>
<feature type="coiled-coil region" evidence="2">
    <location>
        <begin position="469"/>
        <end position="503"/>
    </location>
</feature>
<protein>
    <submittedName>
        <fullName evidence="5">O-linked n-acetyl glucosamine transferase</fullName>
    </submittedName>
</protein>
<dbReference type="Proteomes" id="UP000036403">
    <property type="component" value="Unassembled WGS sequence"/>
</dbReference>
<feature type="compositionally biased region" description="Polar residues" evidence="3">
    <location>
        <begin position="186"/>
        <end position="204"/>
    </location>
</feature>
<gene>
    <name evidence="5" type="ORF">RF55_16944</name>
</gene>
<name>A0A0J7K384_LASNI</name>
<dbReference type="InterPro" id="IPR036691">
    <property type="entry name" value="Endo/exonu/phosph_ase_sf"/>
</dbReference>
<dbReference type="STRING" id="67767.A0A0J7K384"/>
<accession>A0A0J7K384</accession>
<evidence type="ECO:0000256" key="2">
    <source>
        <dbReference type="SAM" id="Coils"/>
    </source>
</evidence>
<feature type="region of interest" description="Disordered" evidence="3">
    <location>
        <begin position="516"/>
        <end position="542"/>
    </location>
</feature>
<evidence type="ECO:0000313" key="5">
    <source>
        <dbReference type="EMBL" id="KMQ84888.1"/>
    </source>
</evidence>
<feature type="domain" description="CCHC-type" evidence="4">
    <location>
        <begin position="402"/>
        <end position="415"/>
    </location>
</feature>
<keyword evidence="1" id="KW-0863">Zinc-finger</keyword>
<feature type="compositionally biased region" description="Low complexity" evidence="3">
    <location>
        <begin position="107"/>
        <end position="116"/>
    </location>
</feature>
<keyword evidence="1" id="KW-0479">Metal-binding</keyword>
<dbReference type="InterPro" id="IPR005135">
    <property type="entry name" value="Endo/exonuclease/phosphatase"/>
</dbReference>
<feature type="compositionally biased region" description="Polar residues" evidence="3">
    <location>
        <begin position="155"/>
        <end position="165"/>
    </location>
</feature>
<dbReference type="InterPro" id="IPR001878">
    <property type="entry name" value="Znf_CCHC"/>
</dbReference>
<dbReference type="Gene3D" id="3.60.10.10">
    <property type="entry name" value="Endonuclease/exonuclease/phosphatase"/>
    <property type="match status" value="1"/>
</dbReference>
<dbReference type="PaxDb" id="67767-A0A0J7K384"/>